<dbReference type="InterPro" id="IPR036873">
    <property type="entry name" value="Rhodanese-like_dom_sf"/>
</dbReference>
<dbReference type="PANTHER" id="PTHR43031">
    <property type="entry name" value="FAD-DEPENDENT OXIDOREDUCTASE"/>
    <property type="match status" value="1"/>
</dbReference>
<name>A0A1B9AZ72_9BACI</name>
<feature type="transmembrane region" description="Helical" evidence="1">
    <location>
        <begin position="6"/>
        <end position="26"/>
    </location>
</feature>
<evidence type="ECO:0000256" key="1">
    <source>
        <dbReference type="SAM" id="Phobius"/>
    </source>
</evidence>
<keyword evidence="1" id="KW-0472">Membrane</keyword>
<dbReference type="Gene3D" id="3.40.250.10">
    <property type="entry name" value="Rhodanese-like domain"/>
    <property type="match status" value="1"/>
</dbReference>
<dbReference type="InterPro" id="IPR050229">
    <property type="entry name" value="GlpE_sulfurtransferase"/>
</dbReference>
<evidence type="ECO:0000313" key="3">
    <source>
        <dbReference type="EMBL" id="OCA89086.1"/>
    </source>
</evidence>
<dbReference type="Proteomes" id="UP000092578">
    <property type="component" value="Unassembled WGS sequence"/>
</dbReference>
<dbReference type="RefSeq" id="WP_065410401.1">
    <property type="nucleotide sequence ID" value="NZ_MAYT01000012.1"/>
</dbReference>
<evidence type="ECO:0000313" key="4">
    <source>
        <dbReference type="Proteomes" id="UP000092578"/>
    </source>
</evidence>
<sequence length="119" mass="13651">MTIVFYLVVAVFMFIAIKNMLPVTGIRHVTADELKKEIRRKDIQWVDVRTPGEFKARHINGFQNIPLQQLSARVNELDLEREVVVMCQSGMRSQKAARLLKKKGFKKITNVVGGLAVWK</sequence>
<dbReference type="SMART" id="SM00450">
    <property type="entry name" value="RHOD"/>
    <property type="match status" value="1"/>
</dbReference>
<dbReference type="CDD" id="cd00158">
    <property type="entry name" value="RHOD"/>
    <property type="match status" value="1"/>
</dbReference>
<dbReference type="AlphaFoldDB" id="A0A1B9AZ72"/>
<feature type="domain" description="Rhodanese" evidence="2">
    <location>
        <begin position="39"/>
        <end position="119"/>
    </location>
</feature>
<protein>
    <submittedName>
        <fullName evidence="3">Rhodanese</fullName>
    </submittedName>
</protein>
<evidence type="ECO:0000259" key="2">
    <source>
        <dbReference type="PROSITE" id="PS50206"/>
    </source>
</evidence>
<organism evidence="3 4">
    <name type="scientific">Pseudobacillus wudalianchiensis</name>
    <dbReference type="NCBI Taxonomy" id="1743143"/>
    <lineage>
        <taxon>Bacteria</taxon>
        <taxon>Bacillati</taxon>
        <taxon>Bacillota</taxon>
        <taxon>Bacilli</taxon>
        <taxon>Bacillales</taxon>
        <taxon>Bacillaceae</taxon>
        <taxon>Pseudobacillus</taxon>
    </lineage>
</organism>
<dbReference type="EMBL" id="MAYT01000012">
    <property type="protein sequence ID" value="OCA89086.1"/>
    <property type="molecule type" value="Genomic_DNA"/>
</dbReference>
<dbReference type="SUPFAM" id="SSF52821">
    <property type="entry name" value="Rhodanese/Cell cycle control phosphatase"/>
    <property type="match status" value="1"/>
</dbReference>
<keyword evidence="4" id="KW-1185">Reference proteome</keyword>
<gene>
    <name evidence="3" type="ORF">A8F95_06705</name>
</gene>
<dbReference type="Pfam" id="PF00581">
    <property type="entry name" value="Rhodanese"/>
    <property type="match status" value="1"/>
</dbReference>
<proteinExistence type="predicted"/>
<comment type="caution">
    <text evidence="3">The sequence shown here is derived from an EMBL/GenBank/DDBJ whole genome shotgun (WGS) entry which is preliminary data.</text>
</comment>
<dbReference type="PANTHER" id="PTHR43031:SF17">
    <property type="entry name" value="SULFURTRANSFERASE YTWF-RELATED"/>
    <property type="match status" value="1"/>
</dbReference>
<dbReference type="InterPro" id="IPR001763">
    <property type="entry name" value="Rhodanese-like_dom"/>
</dbReference>
<accession>A0A1B9AZ72</accession>
<dbReference type="PROSITE" id="PS50206">
    <property type="entry name" value="RHODANESE_3"/>
    <property type="match status" value="1"/>
</dbReference>
<reference evidence="4" key="1">
    <citation type="submission" date="2016-05" db="EMBL/GenBank/DDBJ databases">
        <authorList>
            <person name="Liu B."/>
            <person name="Wang J."/>
            <person name="Zhu Y."/>
            <person name="Liu G."/>
            <person name="Chen Q."/>
            <person name="Chen Z."/>
            <person name="Lan J."/>
            <person name="Che J."/>
            <person name="Ge C."/>
            <person name="Shi H."/>
            <person name="Pan Z."/>
            <person name="Liu X."/>
        </authorList>
    </citation>
    <scope>NUCLEOTIDE SEQUENCE [LARGE SCALE GENOMIC DNA]</scope>
    <source>
        <strain evidence="4">FJAT-27215</strain>
    </source>
</reference>
<keyword evidence="1" id="KW-0812">Transmembrane</keyword>
<keyword evidence="1" id="KW-1133">Transmembrane helix</keyword>